<evidence type="ECO:0000256" key="13">
    <source>
        <dbReference type="ARBA" id="ARBA00041620"/>
    </source>
</evidence>
<dbReference type="PROSITE" id="PS51257">
    <property type="entry name" value="PROKAR_LIPOPROTEIN"/>
    <property type="match status" value="1"/>
</dbReference>
<dbReference type="Pfam" id="PF00109">
    <property type="entry name" value="ketoacyl-synt"/>
    <property type="match status" value="1"/>
</dbReference>
<dbReference type="PROSITE" id="PS52004">
    <property type="entry name" value="KS3_2"/>
    <property type="match status" value="1"/>
</dbReference>
<evidence type="ECO:0000256" key="1">
    <source>
        <dbReference type="ARBA" id="ARBA00004496"/>
    </source>
</evidence>
<name>A0A7W9LF93_9ACTN</name>
<evidence type="ECO:0000256" key="4">
    <source>
        <dbReference type="ARBA" id="ARBA00013191"/>
    </source>
</evidence>
<evidence type="ECO:0000256" key="8">
    <source>
        <dbReference type="ARBA" id="ARBA00022832"/>
    </source>
</evidence>
<keyword evidence="7 17" id="KW-0808">Transferase</keyword>
<keyword evidence="20" id="KW-1185">Reference proteome</keyword>
<dbReference type="SMART" id="SM00825">
    <property type="entry name" value="PKS_KS"/>
    <property type="match status" value="1"/>
</dbReference>
<evidence type="ECO:0000313" key="20">
    <source>
        <dbReference type="Proteomes" id="UP000579153"/>
    </source>
</evidence>
<evidence type="ECO:0000313" key="19">
    <source>
        <dbReference type="EMBL" id="MBB5781676.1"/>
    </source>
</evidence>
<dbReference type="InterPro" id="IPR020841">
    <property type="entry name" value="PKS_Beta-ketoAc_synthase_dom"/>
</dbReference>
<dbReference type="InterPro" id="IPR014031">
    <property type="entry name" value="Ketoacyl_synth_C"/>
</dbReference>
<evidence type="ECO:0000256" key="2">
    <source>
        <dbReference type="ARBA" id="ARBA00008467"/>
    </source>
</evidence>
<feature type="domain" description="Ketosynthase family 3 (KS3)" evidence="18">
    <location>
        <begin position="4"/>
        <end position="403"/>
    </location>
</feature>
<gene>
    <name evidence="19" type="ORF">HD596_008432</name>
</gene>
<dbReference type="SUPFAM" id="SSF53901">
    <property type="entry name" value="Thiolase-like"/>
    <property type="match status" value="2"/>
</dbReference>
<reference evidence="19 20" key="1">
    <citation type="submission" date="2020-08" db="EMBL/GenBank/DDBJ databases">
        <title>Sequencing the genomes of 1000 actinobacteria strains.</title>
        <authorList>
            <person name="Klenk H.-P."/>
        </authorList>
    </citation>
    <scope>NUCLEOTIDE SEQUENCE [LARGE SCALE GENOMIC DNA]</scope>
    <source>
        <strain evidence="19 20">DSM 45507</strain>
    </source>
</reference>
<protein>
    <recommendedName>
        <fullName evidence="12">3-oxoacyl-[acyl-carrier-protein] synthase 1</fullName>
        <ecNumber evidence="4">2.3.1.41</ecNumber>
    </recommendedName>
    <alternativeName>
        <fullName evidence="13">3-oxoacyl-[acyl-carrier-protein] synthase I</fullName>
    </alternativeName>
    <alternativeName>
        <fullName evidence="14">Beta-ketoacyl-ACP synthase I</fullName>
    </alternativeName>
</protein>
<dbReference type="Gene3D" id="3.40.47.10">
    <property type="match status" value="1"/>
</dbReference>
<dbReference type="PANTHER" id="PTHR11712:SF306">
    <property type="entry name" value="3-OXOACYL-[ACYL-CARRIER-PROTEIN] SYNTHASE 1"/>
    <property type="match status" value="1"/>
</dbReference>
<evidence type="ECO:0000256" key="5">
    <source>
        <dbReference type="ARBA" id="ARBA00022490"/>
    </source>
</evidence>
<comment type="similarity">
    <text evidence="2 17">Belongs to the thiolase-like superfamily. Beta-ketoacyl-ACP synthases family.</text>
</comment>
<dbReference type="Pfam" id="PF02801">
    <property type="entry name" value="Ketoacyl-synt_C"/>
    <property type="match status" value="1"/>
</dbReference>
<evidence type="ECO:0000256" key="16">
    <source>
        <dbReference type="ARBA" id="ARBA00048506"/>
    </source>
</evidence>
<keyword evidence="9" id="KW-0443">Lipid metabolism</keyword>
<dbReference type="EC" id="2.3.1.41" evidence="4"/>
<sequence>MSETRRVVVTGLGAVSCIGIGVEAFTEGIRAGRTGFSPIESFDASEFPTVVAAEVHDFDAAAIVERLVPERWGRSGQFAAAAARLAVRDSGIDPDLLSTYRTGSIMGTTAGEAQVLQAAVEQWVADGLKNVDPRLPGMTPVSQIANAVSNELRLSGDSQTIPTACSASNMALGYAFDLVRTGRADFMLAGGADAVNRACHAGFYRLGALAEEVCRPFDVHRSGIITGEGGAVLLLEPLDHALARGAPIYAELLGYGVNCDARHMVNPDADSIAECIRLAHRYAGVRAEEIDYICAHGTGTPTNDVTEVKAVREVFGERVPPISSIKSMIGHTMGAASAFGAIACCKAIEEGFLPPTATVEELDPALGEGLDVVPGAGRPATVELAQNQGMAFGGNNVVTIFGRSA</sequence>
<dbReference type="GO" id="GO:0005829">
    <property type="term" value="C:cytosol"/>
    <property type="evidence" value="ECO:0007669"/>
    <property type="project" value="TreeGrafter"/>
</dbReference>
<evidence type="ECO:0000256" key="3">
    <source>
        <dbReference type="ARBA" id="ARBA00011738"/>
    </source>
</evidence>
<evidence type="ECO:0000256" key="10">
    <source>
        <dbReference type="ARBA" id="ARBA00023160"/>
    </source>
</evidence>
<evidence type="ECO:0000256" key="7">
    <source>
        <dbReference type="ARBA" id="ARBA00022679"/>
    </source>
</evidence>
<evidence type="ECO:0000256" key="6">
    <source>
        <dbReference type="ARBA" id="ARBA00022516"/>
    </source>
</evidence>
<comment type="subcellular location">
    <subcellularLocation>
        <location evidence="1">Cytoplasm</location>
    </subcellularLocation>
</comment>
<keyword evidence="6" id="KW-0444">Lipid biosynthesis</keyword>
<dbReference type="Proteomes" id="UP000579153">
    <property type="component" value="Unassembled WGS sequence"/>
</dbReference>
<evidence type="ECO:0000256" key="11">
    <source>
        <dbReference type="ARBA" id="ARBA00023315"/>
    </source>
</evidence>
<keyword evidence="8" id="KW-0276">Fatty acid metabolism</keyword>
<evidence type="ECO:0000256" key="14">
    <source>
        <dbReference type="ARBA" id="ARBA00042143"/>
    </source>
</evidence>
<comment type="catalytic activity">
    <reaction evidence="16">
        <text>a fatty acyl-[ACP] + malonyl-[ACP] + H(+) = a 3-oxoacyl-[ACP] + holo-[ACP] + CO2</text>
        <dbReference type="Rhea" id="RHEA:22836"/>
        <dbReference type="Rhea" id="RHEA-COMP:9623"/>
        <dbReference type="Rhea" id="RHEA-COMP:9685"/>
        <dbReference type="Rhea" id="RHEA-COMP:9916"/>
        <dbReference type="Rhea" id="RHEA-COMP:14125"/>
        <dbReference type="ChEBI" id="CHEBI:15378"/>
        <dbReference type="ChEBI" id="CHEBI:16526"/>
        <dbReference type="ChEBI" id="CHEBI:64479"/>
        <dbReference type="ChEBI" id="CHEBI:78449"/>
        <dbReference type="ChEBI" id="CHEBI:78776"/>
        <dbReference type="ChEBI" id="CHEBI:138651"/>
        <dbReference type="EC" id="2.3.1.41"/>
    </reaction>
    <physiologicalReaction direction="left-to-right" evidence="16">
        <dbReference type="Rhea" id="RHEA:22837"/>
    </physiologicalReaction>
</comment>
<dbReference type="InterPro" id="IPR000794">
    <property type="entry name" value="Beta-ketoacyl_synthase"/>
</dbReference>
<keyword evidence="11 19" id="KW-0012">Acyltransferase</keyword>
<accession>A0A7W9LF93</accession>
<evidence type="ECO:0000256" key="9">
    <source>
        <dbReference type="ARBA" id="ARBA00023098"/>
    </source>
</evidence>
<comment type="subunit">
    <text evidence="3">Homodimer.</text>
</comment>
<comment type="catalytic activity">
    <reaction evidence="15">
        <text>(3Z)-decenoyl-[ACP] + malonyl-[ACP] + H(+) = 3-oxo-(5Z)-dodecenoyl-[ACP] + holo-[ACP] + CO2</text>
        <dbReference type="Rhea" id="RHEA:54940"/>
        <dbReference type="Rhea" id="RHEA-COMP:9623"/>
        <dbReference type="Rhea" id="RHEA-COMP:9685"/>
        <dbReference type="Rhea" id="RHEA-COMP:9927"/>
        <dbReference type="Rhea" id="RHEA-COMP:14042"/>
        <dbReference type="ChEBI" id="CHEBI:15378"/>
        <dbReference type="ChEBI" id="CHEBI:16526"/>
        <dbReference type="ChEBI" id="CHEBI:64479"/>
        <dbReference type="ChEBI" id="CHEBI:78449"/>
        <dbReference type="ChEBI" id="CHEBI:78798"/>
        <dbReference type="ChEBI" id="CHEBI:138410"/>
    </reaction>
    <physiologicalReaction direction="left-to-right" evidence="15">
        <dbReference type="Rhea" id="RHEA:54941"/>
    </physiologicalReaction>
</comment>
<dbReference type="InterPro" id="IPR016039">
    <property type="entry name" value="Thiolase-like"/>
</dbReference>
<dbReference type="CDD" id="cd00834">
    <property type="entry name" value="KAS_I_II"/>
    <property type="match status" value="1"/>
</dbReference>
<dbReference type="PANTHER" id="PTHR11712">
    <property type="entry name" value="POLYKETIDE SYNTHASE-RELATED"/>
    <property type="match status" value="1"/>
</dbReference>
<dbReference type="InterPro" id="IPR018201">
    <property type="entry name" value="Ketoacyl_synth_AS"/>
</dbReference>
<organism evidence="19 20">
    <name type="scientific">Nonomuraea jabiensis</name>
    <dbReference type="NCBI Taxonomy" id="882448"/>
    <lineage>
        <taxon>Bacteria</taxon>
        <taxon>Bacillati</taxon>
        <taxon>Actinomycetota</taxon>
        <taxon>Actinomycetes</taxon>
        <taxon>Streptosporangiales</taxon>
        <taxon>Streptosporangiaceae</taxon>
        <taxon>Nonomuraea</taxon>
    </lineage>
</organism>
<dbReference type="InterPro" id="IPR014030">
    <property type="entry name" value="Ketoacyl_synth_N"/>
</dbReference>
<evidence type="ECO:0000256" key="12">
    <source>
        <dbReference type="ARBA" id="ARBA00039450"/>
    </source>
</evidence>
<dbReference type="AlphaFoldDB" id="A0A7W9LF93"/>
<dbReference type="RefSeq" id="WP_185074927.1">
    <property type="nucleotide sequence ID" value="NZ_JACHMB010000001.1"/>
</dbReference>
<evidence type="ECO:0000256" key="15">
    <source>
        <dbReference type="ARBA" id="ARBA00048121"/>
    </source>
</evidence>
<comment type="caution">
    <text evidence="19">The sequence shown here is derived from an EMBL/GenBank/DDBJ whole genome shotgun (WGS) entry which is preliminary data.</text>
</comment>
<keyword evidence="5" id="KW-0963">Cytoplasm</keyword>
<dbReference type="PROSITE" id="PS00606">
    <property type="entry name" value="KS3_1"/>
    <property type="match status" value="1"/>
</dbReference>
<evidence type="ECO:0000256" key="17">
    <source>
        <dbReference type="RuleBase" id="RU003694"/>
    </source>
</evidence>
<dbReference type="EMBL" id="JACHMB010000001">
    <property type="protein sequence ID" value="MBB5781676.1"/>
    <property type="molecule type" value="Genomic_DNA"/>
</dbReference>
<evidence type="ECO:0000259" key="18">
    <source>
        <dbReference type="PROSITE" id="PS52004"/>
    </source>
</evidence>
<keyword evidence="10" id="KW-0275">Fatty acid biosynthesis</keyword>
<dbReference type="GO" id="GO:0004315">
    <property type="term" value="F:3-oxoacyl-[acyl-carrier-protein] synthase activity"/>
    <property type="evidence" value="ECO:0007669"/>
    <property type="project" value="UniProtKB-EC"/>
</dbReference>
<proteinExistence type="inferred from homology"/>
<dbReference type="GO" id="GO:0006633">
    <property type="term" value="P:fatty acid biosynthetic process"/>
    <property type="evidence" value="ECO:0007669"/>
    <property type="project" value="UniProtKB-KW"/>
</dbReference>